<feature type="chain" id="PRO_5033041951" evidence="2">
    <location>
        <begin position="21"/>
        <end position="366"/>
    </location>
</feature>
<gene>
    <name evidence="3" type="ORF">HDF22_003532</name>
</gene>
<evidence type="ECO:0000313" key="3">
    <source>
        <dbReference type="EMBL" id="MBB6129406.1"/>
    </source>
</evidence>
<protein>
    <submittedName>
        <fullName evidence="3">Uncharacterized protein</fullName>
    </submittedName>
</protein>
<keyword evidence="2" id="KW-0732">Signal</keyword>
<dbReference type="Proteomes" id="UP000548326">
    <property type="component" value="Unassembled WGS sequence"/>
</dbReference>
<sequence length="366" mass="39504">MKKPILSLSLFLSFSSLVHAQWITNGANTITSTTNLVGIGTTTPNTTLYLQGASSNYIPTLTLKSTSNNIASRAGLTMENSAGYQTFLYKQAPGNTDANDVILYSEQGDTRIYTSGLERVRIGSSGNVGVGTSAPSNYFHGGNNKLIEISNPNTAINSQSHIILSTGATTDGSSAGTLTWISKSSTNVQGMAYIGSVLQGDATTNAASKIVFATSNGSTVSPKMQLDKDGNVAIGTLDPKGYKLAVNGSAIATSMTVKLNSAWPDYVFKKDYQLPSLQEVKAYIDQNQHLPEIPSEQQIAKDGLNLGEMNKLLMKKVEELTLYLIEQKDENNKMKAYQEKQSEIQQEQINKLTQQVEALTKTLHKN</sequence>
<evidence type="ECO:0000313" key="4">
    <source>
        <dbReference type="Proteomes" id="UP000548326"/>
    </source>
</evidence>
<evidence type="ECO:0000256" key="2">
    <source>
        <dbReference type="SAM" id="SignalP"/>
    </source>
</evidence>
<comment type="caution">
    <text evidence="3">The sequence shown here is derived from an EMBL/GenBank/DDBJ whole genome shotgun (WGS) entry which is preliminary data.</text>
</comment>
<reference evidence="3 4" key="1">
    <citation type="submission" date="2020-08" db="EMBL/GenBank/DDBJ databases">
        <title>Genomic Encyclopedia of Type Strains, Phase IV (KMG-V): Genome sequencing to study the core and pangenomes of soil and plant-associated prokaryotes.</title>
        <authorList>
            <person name="Whitman W."/>
        </authorList>
    </citation>
    <scope>NUCLEOTIDE SEQUENCE [LARGE SCALE GENOMIC DNA]</scope>
    <source>
        <strain evidence="3 4">MP601</strain>
    </source>
</reference>
<evidence type="ECO:0000256" key="1">
    <source>
        <dbReference type="SAM" id="Coils"/>
    </source>
</evidence>
<dbReference type="AlphaFoldDB" id="A0A841JIH6"/>
<name>A0A841JIH6_9SPHI</name>
<proteinExistence type="predicted"/>
<organism evidence="3 4">
    <name type="scientific">Mucilaginibacter lappiensis</name>
    <dbReference type="NCBI Taxonomy" id="354630"/>
    <lineage>
        <taxon>Bacteria</taxon>
        <taxon>Pseudomonadati</taxon>
        <taxon>Bacteroidota</taxon>
        <taxon>Sphingobacteriia</taxon>
        <taxon>Sphingobacteriales</taxon>
        <taxon>Sphingobacteriaceae</taxon>
        <taxon>Mucilaginibacter</taxon>
    </lineage>
</organism>
<keyword evidence="1" id="KW-0175">Coiled coil</keyword>
<feature type="coiled-coil region" evidence="1">
    <location>
        <begin position="327"/>
        <end position="362"/>
    </location>
</feature>
<dbReference type="EMBL" id="JACHCA010000009">
    <property type="protein sequence ID" value="MBB6129406.1"/>
    <property type="molecule type" value="Genomic_DNA"/>
</dbReference>
<feature type="signal peptide" evidence="2">
    <location>
        <begin position="1"/>
        <end position="20"/>
    </location>
</feature>
<accession>A0A841JIH6</accession>
<dbReference type="RefSeq" id="WP_183588509.1">
    <property type="nucleotide sequence ID" value="NZ_JACHCA010000009.1"/>
</dbReference>